<keyword evidence="1" id="KW-1133">Transmembrane helix</keyword>
<keyword evidence="1" id="KW-0812">Transmembrane</keyword>
<feature type="transmembrane region" description="Helical" evidence="1">
    <location>
        <begin position="81"/>
        <end position="100"/>
    </location>
</feature>
<evidence type="ECO:0000256" key="1">
    <source>
        <dbReference type="SAM" id="Phobius"/>
    </source>
</evidence>
<feature type="transmembrane region" description="Helical" evidence="1">
    <location>
        <begin position="141"/>
        <end position="158"/>
    </location>
</feature>
<evidence type="ECO:0000313" key="2">
    <source>
        <dbReference type="EMBL" id="PPK76250.1"/>
    </source>
</evidence>
<gene>
    <name evidence="2" type="ORF">B0F87_104342</name>
</gene>
<feature type="transmembrane region" description="Helical" evidence="1">
    <location>
        <begin position="9"/>
        <end position="28"/>
    </location>
</feature>
<feature type="transmembrane region" description="Helical" evidence="1">
    <location>
        <begin position="48"/>
        <end position="69"/>
    </location>
</feature>
<dbReference type="Proteomes" id="UP000240010">
    <property type="component" value="Unassembled WGS sequence"/>
</dbReference>
<name>A0A2S6HFM5_9GAMM</name>
<dbReference type="AlphaFoldDB" id="A0A2S6HFM5"/>
<dbReference type="PANTHER" id="PTHR34368">
    <property type="entry name" value="OS01G0962200 PROTEIN"/>
    <property type="match status" value="1"/>
</dbReference>
<dbReference type="PANTHER" id="PTHR34368:SF1">
    <property type="entry name" value="OS01G0962200 PROTEIN"/>
    <property type="match status" value="1"/>
</dbReference>
<organism evidence="2 3">
    <name type="scientific">Methylobacter tundripaludum</name>
    <dbReference type="NCBI Taxonomy" id="173365"/>
    <lineage>
        <taxon>Bacteria</taxon>
        <taxon>Pseudomonadati</taxon>
        <taxon>Pseudomonadota</taxon>
        <taxon>Gammaproteobacteria</taxon>
        <taxon>Methylococcales</taxon>
        <taxon>Methylococcaceae</taxon>
        <taxon>Methylobacter</taxon>
    </lineage>
</organism>
<proteinExistence type="predicted"/>
<protein>
    <recommendedName>
        <fullName evidence="4">Ceramidase</fullName>
    </recommendedName>
</protein>
<comment type="caution">
    <text evidence="2">The sequence shown here is derived from an EMBL/GenBank/DDBJ whole genome shotgun (WGS) entry which is preliminary data.</text>
</comment>
<evidence type="ECO:0000313" key="3">
    <source>
        <dbReference type="Proteomes" id="UP000240010"/>
    </source>
</evidence>
<evidence type="ECO:0008006" key="4">
    <source>
        <dbReference type="Google" id="ProtNLM"/>
    </source>
</evidence>
<dbReference type="EMBL" id="PTIZ01000004">
    <property type="protein sequence ID" value="PPK76250.1"/>
    <property type="molecule type" value="Genomic_DNA"/>
</dbReference>
<reference evidence="2 3" key="1">
    <citation type="submission" date="2018-02" db="EMBL/GenBank/DDBJ databases">
        <title>Subsurface microbial communities from deep shales in Ohio and West Virginia, USA.</title>
        <authorList>
            <person name="Wrighton K."/>
        </authorList>
    </citation>
    <scope>NUCLEOTIDE SEQUENCE [LARGE SCALE GENOMIC DNA]</scope>
    <source>
        <strain evidence="2 3">OWC-DMM</strain>
    </source>
</reference>
<sequence>MLADNRLKIILPIIVVAIIAVFSIAPIAQQPDDHNFTDRHSLFNIANFFNVLSNLPFVIIGIATVVYWYPTELDDHGDLRVYMLVQFLPVVLMPLILWLFDSTLNNDKYIWGVIGAYAVSKLMELFDARLYSAAGLLSGHSLKHLVAALGTLIFYWALRRRRSEK</sequence>
<accession>A0A2S6HFM5</accession>
<keyword evidence="1" id="KW-0472">Membrane</keyword>
<dbReference type="RefSeq" id="WP_104428727.1">
    <property type="nucleotide sequence ID" value="NZ_PTIZ01000004.1"/>
</dbReference>